<sequence length="53" mass="5418">MQEPVPGWGVVVVGPVVGGVSVGATARPVAGEIMPAQRLRLARLAAIWGTALR</sequence>
<proteinExistence type="predicted"/>
<dbReference type="AlphaFoldDB" id="A0A2P8HAD1"/>
<feature type="non-terminal residue" evidence="1">
    <location>
        <position position="53"/>
    </location>
</feature>
<comment type="caution">
    <text evidence="1">The sequence shown here is derived from an EMBL/GenBank/DDBJ whole genome shotgun (WGS) entry which is preliminary data.</text>
</comment>
<keyword evidence="2" id="KW-1185">Reference proteome</keyword>
<gene>
    <name evidence="1" type="ORF">B0I31_13231</name>
</gene>
<accession>A0A2P8HAD1</accession>
<organism evidence="1 2">
    <name type="scientific">Saccharothrix carnea</name>
    <dbReference type="NCBI Taxonomy" id="1280637"/>
    <lineage>
        <taxon>Bacteria</taxon>
        <taxon>Bacillati</taxon>
        <taxon>Actinomycetota</taxon>
        <taxon>Actinomycetes</taxon>
        <taxon>Pseudonocardiales</taxon>
        <taxon>Pseudonocardiaceae</taxon>
        <taxon>Saccharothrix</taxon>
    </lineage>
</organism>
<protein>
    <submittedName>
        <fullName evidence="1">Uncharacterized protein</fullName>
    </submittedName>
</protein>
<dbReference type="EMBL" id="PYAX01000032">
    <property type="protein sequence ID" value="PSL43178.1"/>
    <property type="molecule type" value="Genomic_DNA"/>
</dbReference>
<dbReference type="Proteomes" id="UP000241118">
    <property type="component" value="Unassembled WGS sequence"/>
</dbReference>
<name>A0A2P8HAD1_SACCR</name>
<evidence type="ECO:0000313" key="1">
    <source>
        <dbReference type="EMBL" id="PSL43178.1"/>
    </source>
</evidence>
<reference evidence="1 2" key="1">
    <citation type="submission" date="2018-03" db="EMBL/GenBank/DDBJ databases">
        <title>Genomic Encyclopedia of Type Strains, Phase III (KMG-III): the genomes of soil and plant-associated and newly described type strains.</title>
        <authorList>
            <person name="Whitman W."/>
        </authorList>
    </citation>
    <scope>NUCLEOTIDE SEQUENCE [LARGE SCALE GENOMIC DNA]</scope>
    <source>
        <strain evidence="1 2">CGMCC 4.7097</strain>
    </source>
</reference>
<evidence type="ECO:0000313" key="2">
    <source>
        <dbReference type="Proteomes" id="UP000241118"/>
    </source>
</evidence>